<dbReference type="InterPro" id="IPR032713">
    <property type="entry name" value="EmrE"/>
</dbReference>
<feature type="transmembrane region" description="Helical" evidence="1">
    <location>
        <begin position="12"/>
        <end position="29"/>
    </location>
</feature>
<feature type="transmembrane region" description="Helical" evidence="1">
    <location>
        <begin position="50"/>
        <end position="67"/>
    </location>
</feature>
<name>E3H778_ILYPC</name>
<feature type="transmembrane region" description="Helical" evidence="1">
    <location>
        <begin position="205"/>
        <end position="224"/>
    </location>
</feature>
<dbReference type="RefSeq" id="WP_013387229.1">
    <property type="nucleotide sequence ID" value="NC_014632.1"/>
</dbReference>
<keyword evidence="1" id="KW-0472">Membrane</keyword>
<evidence type="ECO:0000256" key="1">
    <source>
        <dbReference type="SAM" id="Phobius"/>
    </source>
</evidence>
<dbReference type="eggNOG" id="COG0697">
    <property type="taxonomic scope" value="Bacteria"/>
</dbReference>
<gene>
    <name evidence="2" type="ordered locus">Ilyop_0773</name>
</gene>
<protein>
    <submittedName>
        <fullName evidence="2">YjlA</fullName>
    </submittedName>
</protein>
<dbReference type="STRING" id="572544.Ilyop_0773"/>
<feature type="transmembrane region" description="Helical" evidence="1">
    <location>
        <begin position="73"/>
        <end position="94"/>
    </location>
</feature>
<dbReference type="EMBL" id="CP002281">
    <property type="protein sequence ID" value="ADO82559.1"/>
    <property type="molecule type" value="Genomic_DNA"/>
</dbReference>
<feature type="transmembrane region" description="Helical" evidence="1">
    <location>
        <begin position="140"/>
        <end position="157"/>
    </location>
</feature>
<dbReference type="AlphaFoldDB" id="E3H778"/>
<dbReference type="Proteomes" id="UP000006875">
    <property type="component" value="Chromosome"/>
</dbReference>
<reference evidence="2 3" key="1">
    <citation type="journal article" date="2010" name="Stand. Genomic Sci.">
        <title>Complete genome sequence of Ilyobacter polytropus type strain (CuHbu1).</title>
        <authorList>
            <person name="Sikorski J."/>
            <person name="Chertkov O."/>
            <person name="Lapidus A."/>
            <person name="Nolan M."/>
            <person name="Lucas S."/>
            <person name="Del Rio T.G."/>
            <person name="Tice H."/>
            <person name="Cheng J.F."/>
            <person name="Tapia R."/>
            <person name="Han C."/>
            <person name="Goodwin L."/>
            <person name="Pitluck S."/>
            <person name="Liolios K."/>
            <person name="Ivanova N."/>
            <person name="Mavromatis K."/>
            <person name="Mikhailova N."/>
            <person name="Pati A."/>
            <person name="Chen A."/>
            <person name="Palaniappan K."/>
            <person name="Land M."/>
            <person name="Hauser L."/>
            <person name="Chang Y.J."/>
            <person name="Jeffries C.D."/>
            <person name="Brambilla E."/>
            <person name="Yasawong M."/>
            <person name="Rohde M."/>
            <person name="Pukall R."/>
            <person name="Spring S."/>
            <person name="Goker M."/>
            <person name="Woyke T."/>
            <person name="Bristow J."/>
            <person name="Eisen J.A."/>
            <person name="Markowitz V."/>
            <person name="Hugenholtz P."/>
            <person name="Kyrpides N.C."/>
            <person name="Klenk H.P."/>
        </authorList>
    </citation>
    <scope>NUCLEOTIDE SEQUENCE [LARGE SCALE GENOMIC DNA]</scope>
    <source>
        <strain evidence="3">ATCC 51220 / DSM 2926 / LMG 16218 / CuHBu1</strain>
    </source>
</reference>
<feature type="transmembrane region" description="Helical" evidence="1">
    <location>
        <begin position="178"/>
        <end position="199"/>
    </location>
</feature>
<organism evidence="2 3">
    <name type="scientific">Ilyobacter polytropus (strain ATCC 51220 / DSM 2926 / LMG 16218 / CuHBu1)</name>
    <dbReference type="NCBI Taxonomy" id="572544"/>
    <lineage>
        <taxon>Bacteria</taxon>
        <taxon>Fusobacteriati</taxon>
        <taxon>Fusobacteriota</taxon>
        <taxon>Fusobacteriia</taxon>
        <taxon>Fusobacteriales</taxon>
        <taxon>Fusobacteriaceae</taxon>
        <taxon>Ilyobacter</taxon>
    </lineage>
</organism>
<sequence length="290" mass="31853">MELTGGSWVWSSSLRFFFMVPFLYIIVFIRGDLKPLIEHMKSNIVTWIKWSTIGFGIFYAPLCFAARSGPSWLIASTWQTTIIAGALLSPLFYIEKTDGDSIKKIRGKIPVKSLSISLFILIGVFIMQTDQMSVISKKEIVRGVFPVIIAAFAYPFGNRKMMEVCKGEINTYQRVLGMTVASLPFWIILSAFGFSSIGAPSKPQIIQSLIVAISSGVIATILFFKATDLTKGDSQKMAVVEATQSGELIFSLMGELFIIGGVFPTPVSLTGIIFVAGGMVFHSLSTKNQK</sequence>
<dbReference type="HOGENOM" id="CLU_054358_0_0_0"/>
<keyword evidence="1" id="KW-0812">Transmembrane</keyword>
<proteinExistence type="predicted"/>
<dbReference type="KEGG" id="ipo:Ilyop_0773"/>
<evidence type="ECO:0000313" key="2">
    <source>
        <dbReference type="EMBL" id="ADO82559.1"/>
    </source>
</evidence>
<dbReference type="Pfam" id="PF13536">
    <property type="entry name" value="EmrE"/>
    <property type="match status" value="1"/>
</dbReference>
<keyword evidence="3" id="KW-1185">Reference proteome</keyword>
<evidence type="ECO:0000313" key="3">
    <source>
        <dbReference type="Proteomes" id="UP000006875"/>
    </source>
</evidence>
<feature type="transmembrane region" description="Helical" evidence="1">
    <location>
        <begin position="109"/>
        <end position="128"/>
    </location>
</feature>
<dbReference type="OrthoDB" id="3457556at2"/>
<keyword evidence="1" id="KW-1133">Transmembrane helix</keyword>
<accession>E3H778</accession>